<dbReference type="SMART" id="SM00406">
    <property type="entry name" value="IGv"/>
    <property type="match status" value="7"/>
</dbReference>
<evidence type="ECO:0000256" key="5">
    <source>
        <dbReference type="ARBA" id="ARBA00022989"/>
    </source>
</evidence>
<proteinExistence type="predicted"/>
<dbReference type="InterPro" id="IPR051713">
    <property type="entry name" value="T-cell_Activation_Regulation"/>
</dbReference>
<dbReference type="GO" id="GO:0042130">
    <property type="term" value="P:negative regulation of T cell proliferation"/>
    <property type="evidence" value="ECO:0007669"/>
    <property type="project" value="TreeGrafter"/>
</dbReference>
<accession>A0A8P4G8R7</accession>
<reference evidence="14" key="1">
    <citation type="submission" date="2025-08" db="UniProtKB">
        <authorList>
            <consortium name="Ensembl"/>
        </authorList>
    </citation>
    <scope>IDENTIFICATION</scope>
</reference>
<feature type="domain" description="Ig-like" evidence="13">
    <location>
        <begin position="466"/>
        <end position="595"/>
    </location>
</feature>
<reference evidence="14" key="2">
    <citation type="submission" date="2025-09" db="UniProtKB">
        <authorList>
            <consortium name="Ensembl"/>
        </authorList>
    </citation>
    <scope>IDENTIFICATION</scope>
</reference>
<evidence type="ECO:0000256" key="7">
    <source>
        <dbReference type="ARBA" id="ARBA00023157"/>
    </source>
</evidence>
<keyword evidence="5" id="KW-1133">Transmembrane helix</keyword>
<comment type="subcellular location">
    <subcellularLocation>
        <location evidence="1">Cell membrane</location>
        <topology evidence="1">Single-pass type I membrane protein</topology>
    </subcellularLocation>
</comment>
<evidence type="ECO:0000256" key="3">
    <source>
        <dbReference type="ARBA" id="ARBA00022692"/>
    </source>
</evidence>
<dbReference type="InterPro" id="IPR013106">
    <property type="entry name" value="Ig_V-set"/>
</dbReference>
<evidence type="ECO:0000256" key="4">
    <source>
        <dbReference type="ARBA" id="ARBA00022729"/>
    </source>
</evidence>
<dbReference type="SUPFAM" id="SSF48726">
    <property type="entry name" value="Immunoglobulin"/>
    <property type="match status" value="7"/>
</dbReference>
<dbReference type="Ensembl" id="ENSDLAT00005075370.1">
    <property type="protein sequence ID" value="ENSDLAP00005073101.1"/>
    <property type="gene ID" value="ENSDLAG00005017765.2"/>
</dbReference>
<evidence type="ECO:0000259" key="13">
    <source>
        <dbReference type="PROSITE" id="PS50835"/>
    </source>
</evidence>
<evidence type="ECO:0000256" key="10">
    <source>
        <dbReference type="ARBA" id="ARBA00023319"/>
    </source>
</evidence>
<organism evidence="14 15">
    <name type="scientific">Dicentrarchus labrax</name>
    <name type="common">European seabass</name>
    <name type="synonym">Morone labrax</name>
    <dbReference type="NCBI Taxonomy" id="13489"/>
    <lineage>
        <taxon>Eukaryota</taxon>
        <taxon>Metazoa</taxon>
        <taxon>Chordata</taxon>
        <taxon>Craniata</taxon>
        <taxon>Vertebrata</taxon>
        <taxon>Euteleostomi</taxon>
        <taxon>Actinopterygii</taxon>
        <taxon>Neopterygii</taxon>
        <taxon>Teleostei</taxon>
        <taxon>Neoteleostei</taxon>
        <taxon>Acanthomorphata</taxon>
        <taxon>Eupercaria</taxon>
        <taxon>Moronidae</taxon>
        <taxon>Dicentrarchus</taxon>
    </lineage>
</organism>
<dbReference type="InterPro" id="IPR007110">
    <property type="entry name" value="Ig-like_dom"/>
</dbReference>
<dbReference type="PANTHER" id="PTHR25466:SF14">
    <property type="entry name" value="BUTYROPHILIN SUBFAMILY 2 MEMBER A2-LIKE-RELATED"/>
    <property type="match status" value="1"/>
</dbReference>
<dbReference type="SMART" id="SM00409">
    <property type="entry name" value="IG"/>
    <property type="match status" value="7"/>
</dbReference>
<dbReference type="AlphaFoldDB" id="A0A8P4G8R7"/>
<feature type="region of interest" description="Disordered" evidence="11">
    <location>
        <begin position="823"/>
        <end position="842"/>
    </location>
</feature>
<dbReference type="PROSITE" id="PS50835">
    <property type="entry name" value="IG_LIKE"/>
    <property type="match status" value="6"/>
</dbReference>
<dbReference type="Gene3D" id="2.60.40.10">
    <property type="entry name" value="Immunoglobulins"/>
    <property type="match status" value="7"/>
</dbReference>
<dbReference type="GO" id="GO:0006955">
    <property type="term" value="P:immune response"/>
    <property type="evidence" value="ECO:0007669"/>
    <property type="project" value="TreeGrafter"/>
</dbReference>
<dbReference type="GO" id="GO:0007166">
    <property type="term" value="P:cell surface receptor signaling pathway"/>
    <property type="evidence" value="ECO:0007669"/>
    <property type="project" value="TreeGrafter"/>
</dbReference>
<feature type="signal peptide" evidence="12">
    <location>
        <begin position="1"/>
        <end position="19"/>
    </location>
</feature>
<name>A0A8P4G8R7_DICLA</name>
<dbReference type="GO" id="GO:0031295">
    <property type="term" value="P:T cell costimulation"/>
    <property type="evidence" value="ECO:0007669"/>
    <property type="project" value="TreeGrafter"/>
</dbReference>
<keyword evidence="10" id="KW-0393">Immunoglobulin domain</keyword>
<dbReference type="InterPro" id="IPR013783">
    <property type="entry name" value="Ig-like_fold"/>
</dbReference>
<evidence type="ECO:0000256" key="6">
    <source>
        <dbReference type="ARBA" id="ARBA00023136"/>
    </source>
</evidence>
<keyword evidence="9" id="KW-0325">Glycoprotein</keyword>
<dbReference type="GeneTree" id="ENSGT00990000203878"/>
<dbReference type="SMART" id="SM00408">
    <property type="entry name" value="IGc2"/>
    <property type="match status" value="4"/>
</dbReference>
<keyword evidence="3" id="KW-0812">Transmembrane</keyword>
<keyword evidence="8" id="KW-0675">Receptor</keyword>
<feature type="domain" description="Ig-like" evidence="13">
    <location>
        <begin position="259"/>
        <end position="350"/>
    </location>
</feature>
<feature type="domain" description="Ig-like" evidence="13">
    <location>
        <begin position="597"/>
        <end position="709"/>
    </location>
</feature>
<feature type="domain" description="Ig-like" evidence="13">
    <location>
        <begin position="145"/>
        <end position="236"/>
    </location>
</feature>
<dbReference type="GO" id="GO:0071222">
    <property type="term" value="P:cellular response to lipopolysaccharide"/>
    <property type="evidence" value="ECO:0007669"/>
    <property type="project" value="TreeGrafter"/>
</dbReference>
<dbReference type="InterPro" id="IPR036179">
    <property type="entry name" value="Ig-like_dom_sf"/>
</dbReference>
<keyword evidence="7" id="KW-1015">Disulfide bond</keyword>
<evidence type="ECO:0000313" key="14">
    <source>
        <dbReference type="Ensembl" id="ENSDLAP00005073101.1"/>
    </source>
</evidence>
<keyword evidence="2" id="KW-1003">Cell membrane</keyword>
<evidence type="ECO:0000256" key="8">
    <source>
        <dbReference type="ARBA" id="ARBA00023170"/>
    </source>
</evidence>
<sequence length="842" mass="98212">MKMFVVFVILVHVSQHASAVDLYEGEEFVLLPCEYHTFDMDDPSVVWSRYDLNPPTVHQRQQEGDEFIYQNQLYSGRTSMMADALETGDLSLNLTKLRLSDSGTYTCTVRSSRGKQRVREVQLKVKVYQHASAVELYDWDEFVLLPCEFQTFDMDDPTVVWSRYDLNPPTVHQHQQEGDELKDQNQLYSSRTSMMADALETGDLSLKLTKLHLSDSGTYTCTARASGGQRRVREVQLQVKVYQHASAVELYDWDEFVLLPCEFQTFDMDDPTVVWSRYDLNPPTVHQHQQEGDELKDQNQLYSGRTSMMADALETGDLSLKLTKLHISDSGTYTCTARALGGQQRVRDIQLQVKERFPSWAKALLVLLVLGLIVGGLLVHFRQYFMSVYQVEVGSGEESVLLPCKTTVHLLRHVTVEWRDSDNRKVHVYQNGSDQREEQNQYYRDRTEMKRNLLEPGDLSLTLKYPTYTDSNTFTCTVYSRERKILKKKQVLLKVKVYQVEVDSGEESVLLPCKTTVHLPEDVRVEWTDRYRKVHVYQNSSDQPEEQNQDYRDRTEMKRNLQEPGDLSLTLKYPTYRDIDIYTCTVYNRERKILMKKQVLLEVKVYQVEVDSGEESVLLPCKTTVHLPEDVTVEWTDSDNRKVHVYQNGSDQPEEQNQYYRDRTEMKRNLQEPGDLSLTLKYPTDRDSNTFTCTVYNRERKILMKKQVLLKVKVCQVEVEEGAESVQLPFKTTANLPEDATVRWIRYEPYRTVHVYKNGSDRPDKQNQDYRDRTEMKEDLLKTGDLSLTLKYPKERDTGRYCCNVYSKNIWRWKTVQLTVRGRTRNRSSSIDPTPLMADQSV</sequence>
<feature type="chain" id="PRO_5035820496" description="Ig-like domain-containing protein" evidence="12">
    <location>
        <begin position="20"/>
        <end position="842"/>
    </location>
</feature>
<dbReference type="GO" id="GO:0042102">
    <property type="term" value="P:positive regulation of T cell proliferation"/>
    <property type="evidence" value="ECO:0007669"/>
    <property type="project" value="TreeGrafter"/>
</dbReference>
<feature type="domain" description="Ig-like" evidence="13">
    <location>
        <begin position="24"/>
        <end position="122"/>
    </location>
</feature>
<keyword evidence="4 12" id="KW-0732">Signal</keyword>
<keyword evidence="15" id="KW-1185">Reference proteome</keyword>
<evidence type="ECO:0000256" key="9">
    <source>
        <dbReference type="ARBA" id="ARBA00023180"/>
    </source>
</evidence>
<dbReference type="Pfam" id="PF07686">
    <property type="entry name" value="V-set"/>
    <property type="match status" value="3"/>
</dbReference>
<evidence type="ECO:0000313" key="15">
    <source>
        <dbReference type="Proteomes" id="UP000694389"/>
    </source>
</evidence>
<evidence type="ECO:0000256" key="12">
    <source>
        <dbReference type="SAM" id="SignalP"/>
    </source>
</evidence>
<dbReference type="InterPro" id="IPR003598">
    <property type="entry name" value="Ig_sub2"/>
</dbReference>
<evidence type="ECO:0000256" key="1">
    <source>
        <dbReference type="ARBA" id="ARBA00004251"/>
    </source>
</evidence>
<dbReference type="PANTHER" id="PTHR25466">
    <property type="entry name" value="T-LYMPHOCYTE ACTIVATION ANTIGEN"/>
    <property type="match status" value="1"/>
</dbReference>
<evidence type="ECO:0000256" key="11">
    <source>
        <dbReference type="SAM" id="MobiDB-lite"/>
    </source>
</evidence>
<dbReference type="InterPro" id="IPR003599">
    <property type="entry name" value="Ig_sub"/>
</dbReference>
<dbReference type="GO" id="GO:0009897">
    <property type="term" value="C:external side of plasma membrane"/>
    <property type="evidence" value="ECO:0007669"/>
    <property type="project" value="TreeGrafter"/>
</dbReference>
<protein>
    <recommendedName>
        <fullName evidence="13">Ig-like domain-containing protein</fullName>
    </recommendedName>
</protein>
<keyword evidence="6" id="KW-0472">Membrane</keyword>
<dbReference type="Proteomes" id="UP000694389">
    <property type="component" value="Unassembled WGS sequence"/>
</dbReference>
<evidence type="ECO:0000256" key="2">
    <source>
        <dbReference type="ARBA" id="ARBA00022475"/>
    </source>
</evidence>
<feature type="domain" description="Ig-like" evidence="13">
    <location>
        <begin position="715"/>
        <end position="819"/>
    </location>
</feature>